<comment type="similarity">
    <text evidence="3 11">Belongs to the PIGX family.</text>
</comment>
<keyword evidence="6 11" id="KW-0812">Transmembrane</keyword>
<dbReference type="GO" id="GO:0005789">
    <property type="term" value="C:endoplasmic reticulum membrane"/>
    <property type="evidence" value="ECO:0007669"/>
    <property type="project" value="UniProtKB-SubCell"/>
</dbReference>
<dbReference type="Pfam" id="PF08320">
    <property type="entry name" value="PIG-X"/>
    <property type="match status" value="1"/>
</dbReference>
<dbReference type="GO" id="GO:0000030">
    <property type="term" value="F:mannosyltransferase activity"/>
    <property type="evidence" value="ECO:0007669"/>
    <property type="project" value="TreeGrafter"/>
</dbReference>
<comment type="caution">
    <text evidence="12">The sequence shown here is derived from an EMBL/GenBank/DDBJ whole genome shotgun (WGS) entry which is preliminary data.</text>
</comment>
<dbReference type="AlphaFoldDB" id="A0A9P5Z7N3"/>
<name>A0A9P5Z7N3_9AGAR</name>
<dbReference type="Proteomes" id="UP000807469">
    <property type="component" value="Unassembled WGS sequence"/>
</dbReference>
<protein>
    <recommendedName>
        <fullName evidence="4 11">Protein PBN1</fullName>
    </recommendedName>
</protein>
<accession>A0A9P5Z7N3</accession>
<keyword evidence="7 11" id="KW-0256">Endoplasmic reticulum</keyword>
<evidence type="ECO:0000256" key="5">
    <source>
        <dbReference type="ARBA" id="ARBA00022502"/>
    </source>
</evidence>
<evidence type="ECO:0000256" key="9">
    <source>
        <dbReference type="ARBA" id="ARBA00023136"/>
    </source>
</evidence>
<dbReference type="PANTHER" id="PTHR28533">
    <property type="entry name" value="PROTEIN PBN1"/>
    <property type="match status" value="1"/>
</dbReference>
<sequence>MPKPMAYYTSTLLPQQGAHPISSNEVYLPRSLLESCSLHLYYTLPPILFVDTHELGQRSASYSFKYWGTKDLERPVHALSEDISELLINVGTDGHVIDDEGSTVRVEVPMHLRYGRPVWKDGKPYESVTIDWPQAFLQCSTIQPHSSFSPPSLPSHILSALPSSKADSILISILPRFNSSESTQSTLTLPLGNSRDLSVVEPLTALVIIACFLWLLRVSLKVAARIH</sequence>
<proteinExistence type="inferred from homology"/>
<gene>
    <name evidence="12" type="ORF">BDN70DRAFT_786157</name>
</gene>
<keyword evidence="9 11" id="KW-0472">Membrane</keyword>
<dbReference type="GO" id="GO:0006506">
    <property type="term" value="P:GPI anchor biosynthetic process"/>
    <property type="evidence" value="ECO:0007669"/>
    <property type="project" value="UniProtKB-KW"/>
</dbReference>
<dbReference type="PANTHER" id="PTHR28533:SF1">
    <property type="entry name" value="PROTEIN PBN1"/>
    <property type="match status" value="1"/>
</dbReference>
<dbReference type="SMART" id="SM00780">
    <property type="entry name" value="PIG-X"/>
    <property type="match status" value="1"/>
</dbReference>
<keyword evidence="10" id="KW-0325">Glycoprotein</keyword>
<feature type="transmembrane region" description="Helical" evidence="11">
    <location>
        <begin position="203"/>
        <end position="220"/>
    </location>
</feature>
<dbReference type="InterPro" id="IPR042322">
    <property type="entry name" value="Pbn1"/>
</dbReference>
<dbReference type="GO" id="GO:1990529">
    <property type="term" value="C:glycosylphosphatidylinositol-mannosyltransferase I complex"/>
    <property type="evidence" value="ECO:0007669"/>
    <property type="project" value="TreeGrafter"/>
</dbReference>
<feature type="non-terminal residue" evidence="12">
    <location>
        <position position="227"/>
    </location>
</feature>
<evidence type="ECO:0000256" key="6">
    <source>
        <dbReference type="ARBA" id="ARBA00022692"/>
    </source>
</evidence>
<dbReference type="OrthoDB" id="5546453at2759"/>
<evidence type="ECO:0000256" key="11">
    <source>
        <dbReference type="RuleBase" id="RU366056"/>
    </source>
</evidence>
<evidence type="ECO:0000256" key="2">
    <source>
        <dbReference type="ARBA" id="ARBA00004687"/>
    </source>
</evidence>
<evidence type="ECO:0000256" key="8">
    <source>
        <dbReference type="ARBA" id="ARBA00022989"/>
    </source>
</evidence>
<evidence type="ECO:0000256" key="3">
    <source>
        <dbReference type="ARBA" id="ARBA00010345"/>
    </source>
</evidence>
<comment type="subcellular location">
    <subcellularLocation>
        <location evidence="11">Endoplasmic reticulum membrane</location>
        <topology evidence="11">Single-pass membrane protein</topology>
    </subcellularLocation>
    <subcellularLocation>
        <location evidence="1">Endoplasmic reticulum membrane</location>
        <topology evidence="1">Single-pass type III membrane protein</topology>
    </subcellularLocation>
</comment>
<dbReference type="InterPro" id="IPR013233">
    <property type="entry name" value="PIG-X/PBN1"/>
</dbReference>
<keyword evidence="8 11" id="KW-1133">Transmembrane helix</keyword>
<reference evidence="12" key="1">
    <citation type="submission" date="2020-11" db="EMBL/GenBank/DDBJ databases">
        <authorList>
            <consortium name="DOE Joint Genome Institute"/>
            <person name="Ahrendt S."/>
            <person name="Riley R."/>
            <person name="Andreopoulos W."/>
            <person name="Labutti K."/>
            <person name="Pangilinan J."/>
            <person name="Ruiz-Duenas F.J."/>
            <person name="Barrasa J.M."/>
            <person name="Sanchez-Garcia M."/>
            <person name="Camarero S."/>
            <person name="Miyauchi S."/>
            <person name="Serrano A."/>
            <person name="Linde D."/>
            <person name="Babiker R."/>
            <person name="Drula E."/>
            <person name="Ayuso-Fernandez I."/>
            <person name="Pacheco R."/>
            <person name="Padilla G."/>
            <person name="Ferreira P."/>
            <person name="Barriuso J."/>
            <person name="Kellner H."/>
            <person name="Castanera R."/>
            <person name="Alfaro M."/>
            <person name="Ramirez L."/>
            <person name="Pisabarro A.G."/>
            <person name="Kuo A."/>
            <person name="Tritt A."/>
            <person name="Lipzen A."/>
            <person name="He G."/>
            <person name="Yan M."/>
            <person name="Ng V."/>
            <person name="Cullen D."/>
            <person name="Martin F."/>
            <person name="Rosso M.-N."/>
            <person name="Henrissat B."/>
            <person name="Hibbett D."/>
            <person name="Martinez A.T."/>
            <person name="Grigoriev I.V."/>
        </authorList>
    </citation>
    <scope>NUCLEOTIDE SEQUENCE</scope>
    <source>
        <strain evidence="12">CIRM-BRFM 674</strain>
    </source>
</reference>
<evidence type="ECO:0000256" key="1">
    <source>
        <dbReference type="ARBA" id="ARBA00004643"/>
    </source>
</evidence>
<evidence type="ECO:0000256" key="4">
    <source>
        <dbReference type="ARBA" id="ARBA00020410"/>
    </source>
</evidence>
<organism evidence="12 13">
    <name type="scientific">Pholiota conissans</name>
    <dbReference type="NCBI Taxonomy" id="109636"/>
    <lineage>
        <taxon>Eukaryota</taxon>
        <taxon>Fungi</taxon>
        <taxon>Dikarya</taxon>
        <taxon>Basidiomycota</taxon>
        <taxon>Agaricomycotina</taxon>
        <taxon>Agaricomycetes</taxon>
        <taxon>Agaricomycetidae</taxon>
        <taxon>Agaricales</taxon>
        <taxon>Agaricineae</taxon>
        <taxon>Strophariaceae</taxon>
        <taxon>Pholiota</taxon>
    </lineage>
</organism>
<dbReference type="EMBL" id="MU155176">
    <property type="protein sequence ID" value="KAF9481625.1"/>
    <property type="molecule type" value="Genomic_DNA"/>
</dbReference>
<evidence type="ECO:0000313" key="12">
    <source>
        <dbReference type="EMBL" id="KAF9481625.1"/>
    </source>
</evidence>
<evidence type="ECO:0000256" key="7">
    <source>
        <dbReference type="ARBA" id="ARBA00022824"/>
    </source>
</evidence>
<comment type="function">
    <text evidence="11">Required for proper folding and/or the stability of a subset of proteins in the endoplasmic reticulum. Component of glycosylphosphatidylinositol-mannosyltransferase 1 which transfers the first of the 4 mannoses in the GPI-anchor precursors during GPI-anchor biosynthesis. Probably acts by stabilizing the mannosyltransferase GPI14.</text>
</comment>
<comment type="pathway">
    <text evidence="2 11">Glycolipid biosynthesis; glycosylphosphatidylinositol-anchor biosynthesis.</text>
</comment>
<keyword evidence="13" id="KW-1185">Reference proteome</keyword>
<evidence type="ECO:0000313" key="13">
    <source>
        <dbReference type="Proteomes" id="UP000807469"/>
    </source>
</evidence>
<evidence type="ECO:0000256" key="10">
    <source>
        <dbReference type="ARBA" id="ARBA00023180"/>
    </source>
</evidence>
<keyword evidence="5 11" id="KW-0337">GPI-anchor biosynthesis</keyword>